<dbReference type="Proteomes" id="UP000250166">
    <property type="component" value="Unassembled WGS sequence"/>
</dbReference>
<organism evidence="2 3">
    <name type="scientific">Helicobacter fennelliae</name>
    <dbReference type="NCBI Taxonomy" id="215"/>
    <lineage>
        <taxon>Bacteria</taxon>
        <taxon>Pseudomonadati</taxon>
        <taxon>Campylobacterota</taxon>
        <taxon>Epsilonproteobacteria</taxon>
        <taxon>Campylobacterales</taxon>
        <taxon>Helicobacteraceae</taxon>
        <taxon>Helicobacter</taxon>
    </lineage>
</organism>
<evidence type="ECO:0000313" key="3">
    <source>
        <dbReference type="Proteomes" id="UP000250166"/>
    </source>
</evidence>
<proteinExistence type="predicted"/>
<reference evidence="2 3" key="1">
    <citation type="submission" date="2018-06" db="EMBL/GenBank/DDBJ databases">
        <authorList>
            <consortium name="Pathogen Informatics"/>
            <person name="Doyle S."/>
        </authorList>
    </citation>
    <scope>NUCLEOTIDE SEQUENCE [LARGE SCALE GENOMIC DNA]</scope>
    <source>
        <strain evidence="2 3">NCTC13102</strain>
    </source>
</reference>
<keyword evidence="1" id="KW-0812">Transmembrane</keyword>
<keyword evidence="1" id="KW-0472">Membrane</keyword>
<feature type="transmembrane region" description="Helical" evidence="1">
    <location>
        <begin position="20"/>
        <end position="40"/>
    </location>
</feature>
<keyword evidence="1" id="KW-1133">Transmembrane helix</keyword>
<sequence length="47" mass="5273">MGFEIFGIKVFDLSKPFGNFEAFSTIILVCLIAFLGFLILSKNKTNK</sequence>
<evidence type="ECO:0000313" key="2">
    <source>
        <dbReference type="EMBL" id="SQB99098.1"/>
    </source>
</evidence>
<dbReference type="EMBL" id="UAWL01000006">
    <property type="protein sequence ID" value="SQB99098.1"/>
    <property type="molecule type" value="Genomic_DNA"/>
</dbReference>
<dbReference type="RefSeq" id="WP_162832656.1">
    <property type="nucleotide sequence ID" value="NZ_JAERIV010000002.1"/>
</dbReference>
<evidence type="ECO:0000256" key="1">
    <source>
        <dbReference type="SAM" id="Phobius"/>
    </source>
</evidence>
<name>A0A2X3B1K1_9HELI</name>
<gene>
    <name evidence="2" type="ORF">NCTC13102_01572</name>
</gene>
<protein>
    <submittedName>
        <fullName evidence="2">Uncharacterized protein</fullName>
    </submittedName>
</protein>
<accession>A0A2X3B1K1</accession>
<dbReference type="AlphaFoldDB" id="A0A2X3B1K1"/>